<dbReference type="AlphaFoldDB" id="A0AA36GC73"/>
<feature type="non-terminal residue" evidence="4">
    <location>
        <position position="1"/>
    </location>
</feature>
<evidence type="ECO:0000313" key="4">
    <source>
        <dbReference type="EMBL" id="CAJ0585725.1"/>
    </source>
</evidence>
<dbReference type="EMBL" id="CATQJA010002706">
    <property type="protein sequence ID" value="CAJ0585725.1"/>
    <property type="molecule type" value="Genomic_DNA"/>
</dbReference>
<evidence type="ECO:0000256" key="2">
    <source>
        <dbReference type="SAM" id="SignalP"/>
    </source>
</evidence>
<feature type="domain" description="Domain of unknown function DB" evidence="3">
    <location>
        <begin position="92"/>
        <end position="194"/>
    </location>
</feature>
<dbReference type="Pfam" id="PF01682">
    <property type="entry name" value="DB"/>
    <property type="match status" value="1"/>
</dbReference>
<keyword evidence="5" id="KW-1185">Reference proteome</keyword>
<proteinExistence type="predicted"/>
<accession>A0AA36GC73</accession>
<feature type="compositionally biased region" description="Low complexity" evidence="1">
    <location>
        <begin position="222"/>
        <end position="234"/>
    </location>
</feature>
<organism evidence="4 5">
    <name type="scientific">Mesorhabditis spiculigera</name>
    <dbReference type="NCBI Taxonomy" id="96644"/>
    <lineage>
        <taxon>Eukaryota</taxon>
        <taxon>Metazoa</taxon>
        <taxon>Ecdysozoa</taxon>
        <taxon>Nematoda</taxon>
        <taxon>Chromadorea</taxon>
        <taxon>Rhabditida</taxon>
        <taxon>Rhabditina</taxon>
        <taxon>Rhabditomorpha</taxon>
        <taxon>Rhabditoidea</taxon>
        <taxon>Rhabditidae</taxon>
        <taxon>Mesorhabditinae</taxon>
        <taxon>Mesorhabditis</taxon>
    </lineage>
</organism>
<comment type="caution">
    <text evidence="4">The sequence shown here is derived from an EMBL/GenBank/DDBJ whole genome shotgun (WGS) entry which is preliminary data.</text>
</comment>
<keyword evidence="2" id="KW-0732">Signal</keyword>
<sequence length="274" mass="30001">MIAALALSLALLVPVSEACFACGVCQQGMCGPPPPPPMPMCGGCSRGYSCGSYGCFKARARARSAKTLSVEEEQEKKAQLARLTPDQKFQRCCADRNLPDQCMSKCTYGTYTKATLQNMYFKLDACPMQAAADIHFCAAQGKDHSECCYRNGVTTTLSGPKCLTFCDQRPGHITQLDITYLSCYDRFEEMKSCFYYEMSNGNGATEPPVSILAQTFDEPQPSRSQLSSQLSTQLAENRDSTPEEVPLQPDQSDYDVVATAPRAHGTRMAKTFST</sequence>
<reference evidence="4" key="1">
    <citation type="submission" date="2023-06" db="EMBL/GenBank/DDBJ databases">
        <authorList>
            <person name="Delattre M."/>
        </authorList>
    </citation>
    <scope>NUCLEOTIDE SEQUENCE</scope>
    <source>
        <strain evidence="4">AF72</strain>
    </source>
</reference>
<dbReference type="Proteomes" id="UP001177023">
    <property type="component" value="Unassembled WGS sequence"/>
</dbReference>
<dbReference type="PANTHER" id="PTHR46705">
    <property type="entry name" value="PROTEIN CBG09805"/>
    <property type="match status" value="1"/>
</dbReference>
<gene>
    <name evidence="4" type="ORF">MSPICULIGERA_LOCUS23737</name>
</gene>
<evidence type="ECO:0000256" key="1">
    <source>
        <dbReference type="SAM" id="MobiDB-lite"/>
    </source>
</evidence>
<feature type="region of interest" description="Disordered" evidence="1">
    <location>
        <begin position="220"/>
        <end position="260"/>
    </location>
</feature>
<feature type="signal peptide" evidence="2">
    <location>
        <begin position="1"/>
        <end position="18"/>
    </location>
</feature>
<evidence type="ECO:0000259" key="3">
    <source>
        <dbReference type="Pfam" id="PF01682"/>
    </source>
</evidence>
<evidence type="ECO:0000313" key="5">
    <source>
        <dbReference type="Proteomes" id="UP001177023"/>
    </source>
</evidence>
<feature type="chain" id="PRO_5041216758" description="Domain of unknown function DB domain-containing protein" evidence="2">
    <location>
        <begin position="19"/>
        <end position="274"/>
    </location>
</feature>
<dbReference type="InterPro" id="IPR002602">
    <property type="entry name" value="DB"/>
</dbReference>
<dbReference type="PANTHER" id="PTHR46705:SF9">
    <property type="entry name" value="DOMAIN OF UNKNOWN FUNCTION DB DOMAIN-CONTAINING PROTEIN"/>
    <property type="match status" value="1"/>
</dbReference>
<name>A0AA36GC73_9BILA</name>
<protein>
    <recommendedName>
        <fullName evidence="3">Domain of unknown function DB domain-containing protein</fullName>
    </recommendedName>
</protein>